<keyword evidence="11" id="KW-1185">Reference proteome</keyword>
<dbReference type="PROSITE" id="PS51845">
    <property type="entry name" value="PDEASE_I_2"/>
    <property type="match status" value="1"/>
</dbReference>
<dbReference type="GO" id="GO:0007165">
    <property type="term" value="P:signal transduction"/>
    <property type="evidence" value="ECO:0007669"/>
    <property type="project" value="InterPro"/>
</dbReference>
<evidence type="ECO:0000256" key="3">
    <source>
        <dbReference type="ARBA" id="ARBA00022801"/>
    </source>
</evidence>
<feature type="binding site" evidence="6">
    <location>
        <position position="478"/>
    </location>
    <ligand>
        <name>Zn(2+)</name>
        <dbReference type="ChEBI" id="CHEBI:29105"/>
        <label>1</label>
    </ligand>
</feature>
<evidence type="ECO:0000256" key="4">
    <source>
        <dbReference type="PIRSR" id="PIRSR623088-1"/>
    </source>
</evidence>
<dbReference type="OrthoDB" id="189220at2759"/>
<dbReference type="PRINTS" id="PR00387">
    <property type="entry name" value="PDIESTERASE1"/>
</dbReference>
<keyword evidence="3 7" id="KW-0378">Hydrolase</keyword>
<feature type="binding site" evidence="5">
    <location>
        <position position="529"/>
    </location>
    <ligand>
        <name>AMP</name>
        <dbReference type="ChEBI" id="CHEBI:456215"/>
    </ligand>
</feature>
<dbReference type="EC" id="3.1.4.-" evidence="7"/>
<protein>
    <recommendedName>
        <fullName evidence="7">Phosphodiesterase</fullName>
        <ecNumber evidence="7">3.1.4.-</ecNumber>
    </recommendedName>
</protein>
<name>A0A8S9YUA0_9TREM</name>
<feature type="binding site" evidence="5">
    <location>
        <position position="372"/>
    </location>
    <ligand>
        <name>AMP</name>
        <dbReference type="ChEBI" id="CHEBI:456215"/>
    </ligand>
</feature>
<dbReference type="InterPro" id="IPR036971">
    <property type="entry name" value="PDEase_catalytic_dom_sf"/>
</dbReference>
<dbReference type="Pfam" id="PF08499">
    <property type="entry name" value="PDEase_I_N"/>
    <property type="match status" value="1"/>
</dbReference>
<feature type="region of interest" description="Disordered" evidence="8">
    <location>
        <begin position="1"/>
        <end position="41"/>
    </location>
</feature>
<dbReference type="EMBL" id="JTDE01002945">
    <property type="protein sequence ID" value="KAF7256650.1"/>
    <property type="molecule type" value="Genomic_DNA"/>
</dbReference>
<evidence type="ECO:0000256" key="8">
    <source>
        <dbReference type="SAM" id="MobiDB-lite"/>
    </source>
</evidence>
<dbReference type="PROSITE" id="PS00126">
    <property type="entry name" value="PDEASE_I_1"/>
    <property type="match status" value="1"/>
</dbReference>
<feature type="region of interest" description="Disordered" evidence="8">
    <location>
        <begin position="559"/>
        <end position="581"/>
    </location>
</feature>
<dbReference type="Pfam" id="PF00233">
    <property type="entry name" value="PDEase_I"/>
    <property type="match status" value="1"/>
</dbReference>
<evidence type="ECO:0000256" key="5">
    <source>
        <dbReference type="PIRSR" id="PIRSR623088-2"/>
    </source>
</evidence>
<dbReference type="Gene3D" id="1.10.1300.10">
    <property type="entry name" value="3'5'-cyclic nucleotide phosphodiesterase, catalytic domain"/>
    <property type="match status" value="1"/>
</dbReference>
<feature type="binding site" evidence="6">
    <location>
        <position position="372"/>
    </location>
    <ligand>
        <name>Zn(2+)</name>
        <dbReference type="ChEBI" id="CHEBI:29105"/>
        <label>1</label>
    </ligand>
</feature>
<gene>
    <name evidence="10" type="ORF">EG68_06412</name>
</gene>
<dbReference type="CDD" id="cd00077">
    <property type="entry name" value="HDc"/>
    <property type="match status" value="1"/>
</dbReference>
<comment type="similarity">
    <text evidence="7">Belongs to the cyclic nucleotide phosphodiesterase family.</text>
</comment>
<dbReference type="SMART" id="SM00471">
    <property type="entry name" value="HDc"/>
    <property type="match status" value="1"/>
</dbReference>
<keyword evidence="2 6" id="KW-0479">Metal-binding</keyword>
<feature type="active site" description="Proton donor" evidence="4">
    <location>
        <position position="330"/>
    </location>
</feature>
<evidence type="ECO:0000259" key="9">
    <source>
        <dbReference type="PROSITE" id="PS51845"/>
    </source>
</evidence>
<evidence type="ECO:0000313" key="11">
    <source>
        <dbReference type="Proteomes" id="UP000822476"/>
    </source>
</evidence>
<evidence type="ECO:0000256" key="7">
    <source>
        <dbReference type="RuleBase" id="RU363067"/>
    </source>
</evidence>
<dbReference type="SUPFAM" id="SSF109604">
    <property type="entry name" value="HD-domain/PDEase-like"/>
    <property type="match status" value="1"/>
</dbReference>
<feature type="binding site" evidence="6">
    <location>
        <position position="334"/>
    </location>
    <ligand>
        <name>Zn(2+)</name>
        <dbReference type="ChEBI" id="CHEBI:29105"/>
        <label>1</label>
    </ligand>
</feature>
<feature type="binding site" evidence="6">
    <location>
        <position position="372"/>
    </location>
    <ligand>
        <name>Zn(2+)</name>
        <dbReference type="ChEBI" id="CHEBI:29105"/>
        <label>2</label>
    </ligand>
</feature>
<reference evidence="10" key="1">
    <citation type="submission" date="2019-07" db="EMBL/GenBank/DDBJ databases">
        <title>Annotation for the trematode Paragonimus miyazaki's.</title>
        <authorList>
            <person name="Choi Y.-J."/>
        </authorList>
    </citation>
    <scope>NUCLEOTIDE SEQUENCE</scope>
    <source>
        <strain evidence="10">Japan</strain>
    </source>
</reference>
<dbReference type="GO" id="GO:0046872">
    <property type="term" value="F:metal ion binding"/>
    <property type="evidence" value="ECO:0007669"/>
    <property type="project" value="UniProtKB-KW"/>
</dbReference>
<keyword evidence="1" id="KW-0140">cGMP</keyword>
<dbReference type="PANTHER" id="PTHR11347">
    <property type="entry name" value="CYCLIC NUCLEOTIDE PHOSPHODIESTERASE"/>
    <property type="match status" value="1"/>
</dbReference>
<feature type="binding site" evidence="5">
    <location>
        <begin position="330"/>
        <end position="334"/>
    </location>
    <ligand>
        <name>AMP</name>
        <dbReference type="ChEBI" id="CHEBI:456215"/>
    </ligand>
</feature>
<dbReference type="Proteomes" id="UP000822476">
    <property type="component" value="Unassembled WGS sequence"/>
</dbReference>
<evidence type="ECO:0000256" key="6">
    <source>
        <dbReference type="PIRSR" id="PIRSR623088-3"/>
    </source>
</evidence>
<feature type="domain" description="PDEase" evidence="9">
    <location>
        <begin position="252"/>
        <end position="605"/>
    </location>
</feature>
<evidence type="ECO:0000313" key="10">
    <source>
        <dbReference type="EMBL" id="KAF7256650.1"/>
    </source>
</evidence>
<dbReference type="InterPro" id="IPR002073">
    <property type="entry name" value="PDEase_catalytic_dom"/>
</dbReference>
<dbReference type="GO" id="GO:0004114">
    <property type="term" value="F:3',5'-cyclic-nucleotide phosphodiesterase activity"/>
    <property type="evidence" value="ECO:0007669"/>
    <property type="project" value="InterPro"/>
</dbReference>
<proteinExistence type="inferred from homology"/>
<dbReference type="InterPro" id="IPR013706">
    <property type="entry name" value="PDE1_N"/>
</dbReference>
<dbReference type="InterPro" id="IPR003607">
    <property type="entry name" value="HD/PDEase_dom"/>
</dbReference>
<feature type="binding site" evidence="6">
    <location>
        <position position="371"/>
    </location>
    <ligand>
        <name>Zn(2+)</name>
        <dbReference type="ChEBI" id="CHEBI:29105"/>
        <label>1</label>
    </ligand>
</feature>
<feature type="binding site" evidence="5">
    <location>
        <position position="478"/>
    </location>
    <ligand>
        <name>AMP</name>
        <dbReference type="ChEBI" id="CHEBI:456215"/>
    </ligand>
</feature>
<dbReference type="InterPro" id="IPR023088">
    <property type="entry name" value="PDEase"/>
</dbReference>
<dbReference type="AlphaFoldDB" id="A0A8S9YUA0"/>
<organism evidence="10 11">
    <name type="scientific">Paragonimus skrjabini miyazakii</name>
    <dbReference type="NCBI Taxonomy" id="59628"/>
    <lineage>
        <taxon>Eukaryota</taxon>
        <taxon>Metazoa</taxon>
        <taxon>Spiralia</taxon>
        <taxon>Lophotrochozoa</taxon>
        <taxon>Platyhelminthes</taxon>
        <taxon>Trematoda</taxon>
        <taxon>Digenea</taxon>
        <taxon>Plagiorchiida</taxon>
        <taxon>Troglotremata</taxon>
        <taxon>Troglotrematidae</taxon>
        <taxon>Paragonimus</taxon>
    </lineage>
</organism>
<comment type="cofactor">
    <cofactor evidence="7">
        <name>a divalent metal cation</name>
        <dbReference type="ChEBI" id="CHEBI:60240"/>
    </cofactor>
    <text evidence="7">Binds 2 divalent metal cations per subunit. Site 1 may preferentially bind zinc ions, while site 2 has a preference for magnesium and/or manganese ions.</text>
</comment>
<comment type="caution">
    <text evidence="10">The sequence shown here is derived from an EMBL/GenBank/DDBJ whole genome shotgun (WGS) entry which is preliminary data.</text>
</comment>
<evidence type="ECO:0000256" key="2">
    <source>
        <dbReference type="ARBA" id="ARBA00022723"/>
    </source>
</evidence>
<sequence length="609" mass="69579">MGSCTSTGVSRAESPIRSLSTSRSHDCFGQPRRMSPTRRLSSLTPKGFDQKHIQLNQQMGSATQFENSVDLLELGVGNDDIPLRTVGPLITDVQLDNECINLGVSPNFYKNLATCSLGEYARVPTDTDYFHAAHTPEAMRAAYTRMRQLYEAIEQDRVGKATLLKNLHYSITVMEASYIAERRRIREEEEDLSEAATEYVPNEVRDWLASTFTRTQPIVGIGDQKPRFRSVANAIRAGIFVERIYRRMSSCTNLIIPPNVLMFLKTELDTWSFDVFALNEASENHSLKFVGYELFHKYNLINKFQINTNNLECLFIQLEVGYSKYSNPYHNLIHAADVMQTCHMILHMNDLRQNWLTDLDVFALLFAAVIHDYEHTGTTNNFHIATSSELALIYNDRGVLENHHVSAIFRLIQDPEFDIFTGLNKDQFKEFRQLVIDMVLCTDMSLHFQQIKNMKSMITMPENVDKTKALSLIVHCADIGHPAKKWSLHEQWTKVLCEEFFRQGDREKELDLPISPLCDRNTVVVPQSQIGFIDFIVEPCFQVLGDMIERIISPPAVLPGSTPELERKQNGSEKNLQVEPPAVSRPWVECFKENKQTWAALTTESKPKT</sequence>
<evidence type="ECO:0000256" key="1">
    <source>
        <dbReference type="ARBA" id="ARBA00022535"/>
    </source>
</evidence>
<dbReference type="InterPro" id="IPR023174">
    <property type="entry name" value="PDEase_CS"/>
</dbReference>
<accession>A0A8S9YUA0</accession>